<organism evidence="1 2">
    <name type="scientific">Clostridium fermenticellae</name>
    <dbReference type="NCBI Taxonomy" id="2068654"/>
    <lineage>
        <taxon>Bacteria</taxon>
        <taxon>Bacillati</taxon>
        <taxon>Bacillota</taxon>
        <taxon>Clostridia</taxon>
        <taxon>Eubacteriales</taxon>
        <taxon>Clostridiaceae</taxon>
        <taxon>Clostridium</taxon>
    </lineage>
</organism>
<reference evidence="1 2" key="1">
    <citation type="journal article" date="2019" name="Int. J. Syst. Evol. Microbiol.">
        <title>Clostridium fermenticellae sp. nov., isolated from the mud in a fermentation cellar for the production of the Chinese liquor, baijiu.</title>
        <authorList>
            <person name="Xu P.X."/>
            <person name="Chai L.J."/>
            <person name="Qiu T."/>
            <person name="Zhang X.J."/>
            <person name="Lu Z.M."/>
            <person name="Xiao C."/>
            <person name="Wang S.T."/>
            <person name="Shen C.H."/>
            <person name="Shi J.S."/>
            <person name="Xu Z.H."/>
        </authorList>
    </citation>
    <scope>NUCLEOTIDE SEQUENCE [LARGE SCALE GENOMIC DNA]</scope>
    <source>
        <strain evidence="1 2">JN500901</strain>
    </source>
</reference>
<dbReference type="OrthoDB" id="1925115at2"/>
<evidence type="ECO:0008006" key="3">
    <source>
        <dbReference type="Google" id="ProtNLM"/>
    </source>
</evidence>
<accession>A0A386H6F5</accession>
<dbReference type="Proteomes" id="UP000266301">
    <property type="component" value="Chromosome"/>
</dbReference>
<name>A0A386H6F5_9CLOT</name>
<proteinExistence type="predicted"/>
<evidence type="ECO:0000313" key="2">
    <source>
        <dbReference type="Proteomes" id="UP000266301"/>
    </source>
</evidence>
<dbReference type="RefSeq" id="WP_119974013.1">
    <property type="nucleotide sequence ID" value="NZ_CP032416.1"/>
</dbReference>
<keyword evidence="2" id="KW-1185">Reference proteome</keyword>
<gene>
    <name evidence="1" type="ORF">D4Z93_12605</name>
</gene>
<dbReference type="EMBL" id="CP032416">
    <property type="protein sequence ID" value="AYD41299.1"/>
    <property type="molecule type" value="Genomic_DNA"/>
</dbReference>
<protein>
    <recommendedName>
        <fullName evidence="3">SH3 domain-containing protein</fullName>
    </recommendedName>
</protein>
<evidence type="ECO:0000313" key="1">
    <source>
        <dbReference type="EMBL" id="AYD41299.1"/>
    </source>
</evidence>
<dbReference type="AlphaFoldDB" id="A0A386H6F5"/>
<sequence>MIVIAILFLILIAVGLYFYSTLNNKLYDQKKQILMLQHENDNLRYKLKNFNHKNPKSIIIKYTAPIYNSGITIRQCNVYLAPIDTNSNIINSLKQNTRVLIQDSAIIDNIKWFRVYFNSESETNNKGWIPESNVKASNI</sequence>
<dbReference type="KEGG" id="cfer:D4Z93_12605"/>